<name>A0A941FU16_9BACI</name>
<gene>
    <name evidence="1" type="ORF">KEH51_25975</name>
</gene>
<dbReference type="InterPro" id="IPR011642">
    <property type="entry name" value="Gate_dom"/>
</dbReference>
<dbReference type="Proteomes" id="UP000680045">
    <property type="component" value="Unassembled WGS sequence"/>
</dbReference>
<comment type="caution">
    <text evidence="1">The sequence shown here is derived from an EMBL/GenBank/DDBJ whole genome shotgun (WGS) entry which is preliminary data.</text>
</comment>
<proteinExistence type="predicted"/>
<dbReference type="PANTHER" id="PTHR35793:SF2">
    <property type="entry name" value="INNER MEMBRANE PROTEIN YJIG"/>
    <property type="match status" value="1"/>
</dbReference>
<dbReference type="EMBL" id="JAGTPW010000067">
    <property type="protein sequence ID" value="MBR8646092.1"/>
    <property type="molecule type" value="Genomic_DNA"/>
</dbReference>
<accession>A0A941FU16</accession>
<organism evidence="1 2">
    <name type="scientific">Peribacillus frigoritolerans</name>
    <dbReference type="NCBI Taxonomy" id="450367"/>
    <lineage>
        <taxon>Bacteria</taxon>
        <taxon>Bacillati</taxon>
        <taxon>Bacillota</taxon>
        <taxon>Bacilli</taxon>
        <taxon>Bacillales</taxon>
        <taxon>Bacillaceae</taxon>
        <taxon>Peribacillus</taxon>
    </lineage>
</organism>
<dbReference type="InterPro" id="IPR052549">
    <property type="entry name" value="SpmB"/>
</dbReference>
<dbReference type="AlphaFoldDB" id="A0A941FU16"/>
<sequence length="181" mass="19427">MRMLHWMTTISIWMIPVLILGILLYGTLKRVPTYETFVEGGKEGINMSFSLIPFLVGMLVAISVFRASGALDFIVQSLNPLLSFLHFPSEVLPLAIIRPISGTAALGITSDLISVYGPDSFVGRLAATIQGSTDTTFYVLTVYFGAVGIKKMGDALKVGLLADLIGIIAAVIVVTLVFGMN</sequence>
<evidence type="ECO:0000313" key="2">
    <source>
        <dbReference type="Proteomes" id="UP000680045"/>
    </source>
</evidence>
<protein>
    <submittedName>
        <fullName evidence="1">Spore maturation protein</fullName>
    </submittedName>
</protein>
<reference evidence="1" key="1">
    <citation type="submission" date="2021-04" db="EMBL/GenBank/DDBJ databases">
        <title>Whole genome sequencing of Enterococci isolates from hospitalized patients.</title>
        <authorList>
            <person name="Ogoti B.M."/>
            <person name="Onyambu F.G."/>
        </authorList>
    </citation>
    <scope>NUCLEOTIDE SEQUENCE</scope>
    <source>
        <strain evidence="1">242</strain>
    </source>
</reference>
<dbReference type="GO" id="GO:0005886">
    <property type="term" value="C:plasma membrane"/>
    <property type="evidence" value="ECO:0007669"/>
    <property type="project" value="TreeGrafter"/>
</dbReference>
<evidence type="ECO:0000313" key="1">
    <source>
        <dbReference type="EMBL" id="MBR8646092.1"/>
    </source>
</evidence>
<dbReference type="PANTHER" id="PTHR35793">
    <property type="entry name" value="INNER MEMBRANE PROTEIN YJIG"/>
    <property type="match status" value="1"/>
</dbReference>
<dbReference type="Pfam" id="PF07670">
    <property type="entry name" value="Gate"/>
    <property type="match status" value="1"/>
</dbReference>